<dbReference type="GO" id="GO:0005509">
    <property type="term" value="F:calcium ion binding"/>
    <property type="evidence" value="ECO:0007669"/>
    <property type="project" value="UniProtKB-ARBA"/>
</dbReference>
<dbReference type="EMBL" id="AEPY01000007">
    <property type="protein sequence ID" value="EFU80181.1"/>
    <property type="molecule type" value="Genomic_DNA"/>
</dbReference>
<keyword evidence="6" id="KW-0808">Transferase</keyword>
<evidence type="ECO:0000313" key="14">
    <source>
        <dbReference type="Proteomes" id="UP000005573"/>
    </source>
</evidence>
<evidence type="ECO:0000313" key="13">
    <source>
        <dbReference type="EMBL" id="EFU80181.1"/>
    </source>
</evidence>
<evidence type="ECO:0000256" key="10">
    <source>
        <dbReference type="ARBA" id="ARBA00039401"/>
    </source>
</evidence>
<evidence type="ECO:0000256" key="9">
    <source>
        <dbReference type="ARBA" id="ARBA00023136"/>
    </source>
</evidence>
<evidence type="ECO:0000256" key="1">
    <source>
        <dbReference type="ARBA" id="ARBA00000085"/>
    </source>
</evidence>
<dbReference type="InterPro" id="IPR003661">
    <property type="entry name" value="HisK_dim/P_dom"/>
</dbReference>
<comment type="cofactor">
    <cofactor evidence="2">
        <name>a divalent metal cation</name>
        <dbReference type="ChEBI" id="CHEBI:60240"/>
    </cofactor>
</comment>
<dbReference type="Pfam" id="PF02518">
    <property type="entry name" value="HATPase_c"/>
    <property type="match status" value="1"/>
</dbReference>
<organism evidence="13 14">
    <name type="scientific">Mobiluncus curtisii ATCC 51333</name>
    <dbReference type="NCBI Taxonomy" id="887326"/>
    <lineage>
        <taxon>Bacteria</taxon>
        <taxon>Bacillati</taxon>
        <taxon>Actinomycetota</taxon>
        <taxon>Actinomycetes</taxon>
        <taxon>Actinomycetales</taxon>
        <taxon>Actinomycetaceae</taxon>
        <taxon>Mobiluncus</taxon>
    </lineage>
</organism>
<evidence type="ECO:0000256" key="5">
    <source>
        <dbReference type="ARBA" id="ARBA00022553"/>
    </source>
</evidence>
<dbReference type="EC" id="2.7.13.3" evidence="4"/>
<dbReference type="InterPro" id="IPR003594">
    <property type="entry name" value="HATPase_dom"/>
</dbReference>
<accession>E6LYD8</accession>
<dbReference type="InterPro" id="IPR004358">
    <property type="entry name" value="Sig_transdc_His_kin-like_C"/>
</dbReference>
<dbReference type="SMART" id="SM00388">
    <property type="entry name" value="HisKA"/>
    <property type="match status" value="1"/>
</dbReference>
<evidence type="ECO:0000256" key="6">
    <source>
        <dbReference type="ARBA" id="ARBA00022679"/>
    </source>
</evidence>
<reference evidence="13 14" key="1">
    <citation type="submission" date="2010-12" db="EMBL/GenBank/DDBJ databases">
        <authorList>
            <person name="Muzny D."/>
            <person name="Qin X."/>
            <person name="Deng J."/>
            <person name="Jiang H."/>
            <person name="Liu Y."/>
            <person name="Qu J."/>
            <person name="Song X.-Z."/>
            <person name="Zhang L."/>
            <person name="Thornton R."/>
            <person name="Coyle M."/>
            <person name="Francisco L."/>
            <person name="Jackson L."/>
            <person name="Javaid M."/>
            <person name="Korchina V."/>
            <person name="Kovar C."/>
            <person name="Mata R."/>
            <person name="Mathew T."/>
            <person name="Ngo R."/>
            <person name="Nguyen L."/>
            <person name="Nguyen N."/>
            <person name="Okwuonu G."/>
            <person name="Ongeri F."/>
            <person name="Pham C."/>
            <person name="Simmons D."/>
            <person name="Wilczek-Boney K."/>
            <person name="Hale W."/>
            <person name="Jakkamsetti A."/>
            <person name="Pham P."/>
            <person name="Ruth R."/>
            <person name="San Lucas F."/>
            <person name="Warren J."/>
            <person name="Zhang J."/>
            <person name="Zhao Z."/>
            <person name="Zhou C."/>
            <person name="Zhu D."/>
            <person name="Lee S."/>
            <person name="Bess C."/>
            <person name="Blankenburg K."/>
            <person name="Forbes L."/>
            <person name="Fu Q."/>
            <person name="Gubbala S."/>
            <person name="Hirani K."/>
            <person name="Jayaseelan J.C."/>
            <person name="Lara F."/>
            <person name="Munidasa M."/>
            <person name="Palculict T."/>
            <person name="Patil S."/>
            <person name="Pu L.-L."/>
            <person name="Saada N."/>
            <person name="Tang L."/>
            <person name="Weissenberger G."/>
            <person name="Zhu Y."/>
            <person name="Hemphill L."/>
            <person name="Shang Y."/>
            <person name="Youmans B."/>
            <person name="Ayvaz T."/>
            <person name="Ross M."/>
            <person name="Santibanez J."/>
            <person name="Aqrawi P."/>
            <person name="Gross S."/>
            <person name="Joshi V."/>
            <person name="Fowler G."/>
            <person name="Nazareth L."/>
            <person name="Reid J."/>
            <person name="Worley K."/>
            <person name="Petrosino J."/>
            <person name="Highlander S."/>
            <person name="Gibbs R."/>
        </authorList>
    </citation>
    <scope>NUCLEOTIDE SEQUENCE [LARGE SCALE GENOMIC DNA]</scope>
    <source>
        <strain evidence="13 14">ATCC 51333</strain>
    </source>
</reference>
<name>E6LYD8_9ACTO</name>
<dbReference type="SUPFAM" id="SSF47384">
    <property type="entry name" value="Homodimeric domain of signal transducing histidine kinase"/>
    <property type="match status" value="1"/>
</dbReference>
<evidence type="ECO:0000256" key="4">
    <source>
        <dbReference type="ARBA" id="ARBA00012438"/>
    </source>
</evidence>
<dbReference type="Proteomes" id="UP000005573">
    <property type="component" value="Unassembled WGS sequence"/>
</dbReference>
<evidence type="ECO:0000256" key="7">
    <source>
        <dbReference type="ARBA" id="ARBA00022777"/>
    </source>
</evidence>
<keyword evidence="7 13" id="KW-0418">Kinase</keyword>
<dbReference type="PANTHER" id="PTHR45453:SF1">
    <property type="entry name" value="PHOSPHATE REGULON SENSOR PROTEIN PHOR"/>
    <property type="match status" value="1"/>
</dbReference>
<dbReference type="SUPFAM" id="SSF55874">
    <property type="entry name" value="ATPase domain of HSP90 chaperone/DNA topoisomerase II/histidine kinase"/>
    <property type="match status" value="1"/>
</dbReference>
<evidence type="ECO:0000256" key="3">
    <source>
        <dbReference type="ARBA" id="ARBA00004236"/>
    </source>
</evidence>
<keyword evidence="5" id="KW-0597">Phosphoprotein</keyword>
<evidence type="ECO:0000256" key="11">
    <source>
        <dbReference type="SAM" id="Phobius"/>
    </source>
</evidence>
<dbReference type="PRINTS" id="PR00344">
    <property type="entry name" value="BCTRLSENSOR"/>
</dbReference>
<dbReference type="HOGENOM" id="CLU_000445_89_2_11"/>
<proteinExistence type="predicted"/>
<evidence type="ECO:0000256" key="8">
    <source>
        <dbReference type="ARBA" id="ARBA00023012"/>
    </source>
</evidence>
<keyword evidence="11" id="KW-0812">Transmembrane</keyword>
<keyword evidence="11" id="KW-1133">Transmembrane helix</keyword>
<comment type="subcellular location">
    <subcellularLocation>
        <location evidence="3">Cell membrane</location>
    </subcellularLocation>
</comment>
<dbReference type="GO" id="GO:0005886">
    <property type="term" value="C:plasma membrane"/>
    <property type="evidence" value="ECO:0007669"/>
    <property type="project" value="UniProtKB-SubCell"/>
</dbReference>
<dbReference type="CDD" id="cd00082">
    <property type="entry name" value="HisKA"/>
    <property type="match status" value="1"/>
</dbReference>
<dbReference type="PANTHER" id="PTHR45453">
    <property type="entry name" value="PHOSPHATE REGULON SENSOR PROTEIN PHOR"/>
    <property type="match status" value="1"/>
</dbReference>
<protein>
    <recommendedName>
        <fullName evidence="10">Sensor-like histidine kinase SenX3</fullName>
        <ecNumber evidence="4">2.7.13.3</ecNumber>
    </recommendedName>
</protein>
<evidence type="ECO:0000259" key="12">
    <source>
        <dbReference type="PROSITE" id="PS50109"/>
    </source>
</evidence>
<comment type="catalytic activity">
    <reaction evidence="1">
        <text>ATP + protein L-histidine = ADP + protein N-phospho-L-histidine.</text>
        <dbReference type="EC" id="2.7.13.3"/>
    </reaction>
</comment>
<dbReference type="FunFam" id="3.30.565.10:FF:000006">
    <property type="entry name" value="Sensor histidine kinase WalK"/>
    <property type="match status" value="1"/>
</dbReference>
<feature type="transmembrane region" description="Helical" evidence="11">
    <location>
        <begin position="153"/>
        <end position="179"/>
    </location>
</feature>
<dbReference type="FunFam" id="1.10.287.130:FF:000001">
    <property type="entry name" value="Two-component sensor histidine kinase"/>
    <property type="match status" value="1"/>
</dbReference>
<dbReference type="CDD" id="cd00075">
    <property type="entry name" value="HATPase"/>
    <property type="match status" value="1"/>
</dbReference>
<feature type="domain" description="Histidine kinase" evidence="12">
    <location>
        <begin position="303"/>
        <end position="518"/>
    </location>
</feature>
<dbReference type="RefSeq" id="WP_004009300.1">
    <property type="nucleotide sequence ID" value="NZ_GL622340.1"/>
</dbReference>
<dbReference type="AlphaFoldDB" id="E6LYD8"/>
<comment type="caution">
    <text evidence="13">The sequence shown here is derived from an EMBL/GenBank/DDBJ whole genome shotgun (WGS) entry which is preliminary data.</text>
</comment>
<dbReference type="InterPro" id="IPR036890">
    <property type="entry name" value="HATPase_C_sf"/>
</dbReference>
<dbReference type="PROSITE" id="PS50109">
    <property type="entry name" value="HIS_KIN"/>
    <property type="match status" value="1"/>
</dbReference>
<gene>
    <name evidence="13" type="ORF">HMPREF0388_0875</name>
</gene>
<dbReference type="InterPro" id="IPR005467">
    <property type="entry name" value="His_kinase_dom"/>
</dbReference>
<sequence>MRRKILGAISGISALALVLAYVGSVLFFYQVNRDNILNALTEEGNLLALSLEHHTDDIQTQMLTDFHRQTPGVRLTLVAGDGEVLYDSEVPPAQMSNHANRPEIVSARKRQASGLGSDIEVRDSDTLGEDMCYYARAIPSGKIVRVARPVSTFYATALSGLPILGSIALGVFGLSFLIARRQARLIVAPLEQIDLNHPLSGTPFDRDRLREIGQHTGVFGNSSVFGGGGVFGSGVYTDTPADEESDRSESAEPPLPHAMLRAYGKDHGTVPIYPEFLPLLQRLEHQNRDKEAAARSRREFSANVSHELKTPLTSISGYAEIIRNGLVRDEDIPGFAERIHQESSRLLDLIGDIMELSRLDEGGLPAEAGEVELFGLCRTVVERLQPRAVSFDVKLTLSGSHTTLTGVEPLLGEMVYNLVDNAIKYNREGGEVDVWAGTHLGRPQLVVTDTGIGIPYEDQERVFERFYRVDKSHSRQTGGTGLGLSIVKHAASLHSAEITVNSTLDQGTRIEVTFPDAACV</sequence>
<dbReference type="InterPro" id="IPR050351">
    <property type="entry name" value="BphY/WalK/GraS-like"/>
</dbReference>
<evidence type="ECO:0000256" key="2">
    <source>
        <dbReference type="ARBA" id="ARBA00001968"/>
    </source>
</evidence>
<dbReference type="Gene3D" id="1.10.287.130">
    <property type="match status" value="1"/>
</dbReference>
<dbReference type="GO" id="GO:0004721">
    <property type="term" value="F:phosphoprotein phosphatase activity"/>
    <property type="evidence" value="ECO:0007669"/>
    <property type="project" value="TreeGrafter"/>
</dbReference>
<dbReference type="GO" id="GO:0000155">
    <property type="term" value="F:phosphorelay sensor kinase activity"/>
    <property type="evidence" value="ECO:0007669"/>
    <property type="project" value="InterPro"/>
</dbReference>
<dbReference type="InterPro" id="IPR036097">
    <property type="entry name" value="HisK_dim/P_sf"/>
</dbReference>
<dbReference type="Gene3D" id="3.30.565.10">
    <property type="entry name" value="Histidine kinase-like ATPase, C-terminal domain"/>
    <property type="match status" value="1"/>
</dbReference>
<keyword evidence="9 11" id="KW-0472">Membrane</keyword>
<keyword evidence="8" id="KW-0902">Two-component regulatory system</keyword>
<dbReference type="SMART" id="SM00387">
    <property type="entry name" value="HATPase_c"/>
    <property type="match status" value="1"/>
</dbReference>
<dbReference type="GO" id="GO:0016036">
    <property type="term" value="P:cellular response to phosphate starvation"/>
    <property type="evidence" value="ECO:0007669"/>
    <property type="project" value="TreeGrafter"/>
</dbReference>
<dbReference type="Pfam" id="PF00512">
    <property type="entry name" value="HisKA"/>
    <property type="match status" value="1"/>
</dbReference>